<reference evidence="2" key="1">
    <citation type="submission" date="2015-11" db="EMBL/GenBank/DDBJ databases">
        <title>De novo transcriptome assembly of four potential Pierce s Disease insect vectors from Arizona vineyards.</title>
        <authorList>
            <person name="Tassone E.E."/>
        </authorList>
    </citation>
    <scope>NUCLEOTIDE SEQUENCE</scope>
</reference>
<dbReference type="GO" id="GO:0003676">
    <property type="term" value="F:nucleic acid binding"/>
    <property type="evidence" value="ECO:0007669"/>
    <property type="project" value="InterPro"/>
</dbReference>
<dbReference type="InterPro" id="IPR036397">
    <property type="entry name" value="RNaseH_sf"/>
</dbReference>
<dbReference type="Pfam" id="PF00665">
    <property type="entry name" value="rve"/>
    <property type="match status" value="1"/>
</dbReference>
<dbReference type="Gene3D" id="2.30.30.140">
    <property type="match status" value="1"/>
</dbReference>
<feature type="domain" description="Integrase catalytic" evidence="1">
    <location>
        <begin position="1"/>
        <end position="123"/>
    </location>
</feature>
<proteinExistence type="predicted"/>
<sequence>KELRKMFSTFGLPLVLVSDNGSQFTSTIFCQFLSANGVVHKTTAPYHPSSNGQAERYVQTVKKSLRAMEDEGGKIELKLYRLLMQLRQSPNTTGSNSYNLMFGRSVRTHLSLLLPDSKNAQEVTRIVRRQFQVGDRVQARDYTNSRYKWSFGTIMEKESSLLYKVKMDDGSVWRRHVDQLLKCEV</sequence>
<dbReference type="Gene3D" id="3.30.420.10">
    <property type="entry name" value="Ribonuclease H-like superfamily/Ribonuclease H"/>
    <property type="match status" value="1"/>
</dbReference>
<dbReference type="AlphaFoldDB" id="A0A1B6IQZ7"/>
<protein>
    <recommendedName>
        <fullName evidence="1">Integrase catalytic domain-containing protein</fullName>
    </recommendedName>
</protein>
<dbReference type="PROSITE" id="PS50994">
    <property type="entry name" value="INTEGRASE"/>
    <property type="match status" value="1"/>
</dbReference>
<dbReference type="EMBL" id="GECU01018389">
    <property type="protein sequence ID" value="JAS89317.1"/>
    <property type="molecule type" value="Transcribed_RNA"/>
</dbReference>
<dbReference type="SUPFAM" id="SSF53098">
    <property type="entry name" value="Ribonuclease H-like"/>
    <property type="match status" value="1"/>
</dbReference>
<evidence type="ECO:0000313" key="2">
    <source>
        <dbReference type="EMBL" id="JAS89317.1"/>
    </source>
</evidence>
<dbReference type="InterPro" id="IPR050951">
    <property type="entry name" value="Retrovirus_Pol_polyprotein"/>
</dbReference>
<dbReference type="PANTHER" id="PTHR37984">
    <property type="entry name" value="PROTEIN CBG26694"/>
    <property type="match status" value="1"/>
</dbReference>
<evidence type="ECO:0000259" key="1">
    <source>
        <dbReference type="PROSITE" id="PS50994"/>
    </source>
</evidence>
<name>A0A1B6IQZ7_9HEMI</name>
<dbReference type="InterPro" id="IPR012337">
    <property type="entry name" value="RNaseH-like_sf"/>
</dbReference>
<gene>
    <name evidence="2" type="ORF">g.10673</name>
</gene>
<feature type="non-terminal residue" evidence="2">
    <location>
        <position position="1"/>
    </location>
</feature>
<accession>A0A1B6IQZ7</accession>
<dbReference type="PANTHER" id="PTHR37984:SF5">
    <property type="entry name" value="PROTEIN NYNRIN-LIKE"/>
    <property type="match status" value="1"/>
</dbReference>
<organism evidence="2">
    <name type="scientific">Homalodisca liturata</name>
    <dbReference type="NCBI Taxonomy" id="320908"/>
    <lineage>
        <taxon>Eukaryota</taxon>
        <taxon>Metazoa</taxon>
        <taxon>Ecdysozoa</taxon>
        <taxon>Arthropoda</taxon>
        <taxon>Hexapoda</taxon>
        <taxon>Insecta</taxon>
        <taxon>Pterygota</taxon>
        <taxon>Neoptera</taxon>
        <taxon>Paraneoptera</taxon>
        <taxon>Hemiptera</taxon>
        <taxon>Auchenorrhyncha</taxon>
        <taxon>Membracoidea</taxon>
        <taxon>Cicadellidae</taxon>
        <taxon>Cicadellinae</taxon>
        <taxon>Proconiini</taxon>
        <taxon>Homalodisca</taxon>
    </lineage>
</organism>
<dbReference type="GO" id="GO:0015074">
    <property type="term" value="P:DNA integration"/>
    <property type="evidence" value="ECO:0007669"/>
    <property type="project" value="InterPro"/>
</dbReference>
<dbReference type="InterPro" id="IPR001584">
    <property type="entry name" value="Integrase_cat-core"/>
</dbReference>